<evidence type="ECO:0000313" key="1">
    <source>
        <dbReference type="EMBL" id="PLW84417.1"/>
    </source>
</evidence>
<accession>A0A2N5Y7S5</accession>
<proteinExistence type="predicted"/>
<gene>
    <name evidence="1" type="ORF">CWI75_03510</name>
</gene>
<organism evidence="1 2">
    <name type="scientific">Kineobactrum sediminis</name>
    <dbReference type="NCBI Taxonomy" id="1905677"/>
    <lineage>
        <taxon>Bacteria</taxon>
        <taxon>Pseudomonadati</taxon>
        <taxon>Pseudomonadota</taxon>
        <taxon>Gammaproteobacteria</taxon>
        <taxon>Cellvibrionales</taxon>
        <taxon>Halieaceae</taxon>
        <taxon>Kineobactrum</taxon>
    </lineage>
</organism>
<dbReference type="InterPro" id="IPR007263">
    <property type="entry name" value="DCC1-like"/>
</dbReference>
<sequence length="136" mass="15588">MDNRHIVIFDGVCNLCNGAVNFIIKRDPDGIFAFTPIQSDLAYELTEQFNIANVGLDTLLLIKNDRCYVFSDAALEIARDLTGLWFLFNVVRIVPRPIRDAVYRLIARNRYKLFGRTDVCMVPSKEVRSRFVGIKT</sequence>
<dbReference type="PANTHER" id="PTHR33639">
    <property type="entry name" value="THIOL-DISULFIDE OXIDOREDUCTASE DCC"/>
    <property type="match status" value="1"/>
</dbReference>
<name>A0A2N5Y7S5_9GAMM</name>
<dbReference type="Proteomes" id="UP000234845">
    <property type="component" value="Unassembled WGS sequence"/>
</dbReference>
<dbReference type="GO" id="GO:0015035">
    <property type="term" value="F:protein-disulfide reductase activity"/>
    <property type="evidence" value="ECO:0007669"/>
    <property type="project" value="InterPro"/>
</dbReference>
<dbReference type="OrthoDB" id="9785438at2"/>
<reference evidence="2" key="1">
    <citation type="submission" date="2017-11" db="EMBL/GenBank/DDBJ databases">
        <title>The draft genome sequence of Chromatocurvus sp. F02.</title>
        <authorList>
            <person name="Du Z.-J."/>
            <person name="Chang Y.-Q."/>
        </authorList>
    </citation>
    <scope>NUCLEOTIDE SEQUENCE [LARGE SCALE GENOMIC DNA]</scope>
    <source>
        <strain evidence="2">F02</strain>
    </source>
</reference>
<evidence type="ECO:0000313" key="2">
    <source>
        <dbReference type="Proteomes" id="UP000234845"/>
    </source>
</evidence>
<dbReference type="RefSeq" id="WP_101520051.1">
    <property type="nucleotide sequence ID" value="NZ_PKLZ01000001.1"/>
</dbReference>
<dbReference type="EMBL" id="PKLZ01000001">
    <property type="protein sequence ID" value="PLW84417.1"/>
    <property type="molecule type" value="Genomic_DNA"/>
</dbReference>
<comment type="caution">
    <text evidence="1">The sequence shown here is derived from an EMBL/GenBank/DDBJ whole genome shotgun (WGS) entry which is preliminary data.</text>
</comment>
<dbReference type="InterPro" id="IPR052927">
    <property type="entry name" value="DCC_oxidoreductase"/>
</dbReference>
<protein>
    <submittedName>
        <fullName evidence="1">Thiol-disulfide oxidoreductase</fullName>
    </submittedName>
</protein>
<dbReference type="Pfam" id="PF04134">
    <property type="entry name" value="DCC1-like"/>
    <property type="match status" value="1"/>
</dbReference>
<dbReference type="AlphaFoldDB" id="A0A2N5Y7S5"/>
<keyword evidence="2" id="KW-1185">Reference proteome</keyword>
<dbReference type="PANTHER" id="PTHR33639:SF2">
    <property type="entry name" value="DUF393 DOMAIN-CONTAINING PROTEIN"/>
    <property type="match status" value="1"/>
</dbReference>